<sequence>MEADTVEYLPFKQRMIKLFNIIKDNWSRANVSSQAGELAYFSLLSLFPILLVIANVIPLFPIDVNAVLSYLESAVPPDIFSVIEPILIGYLSSSSGGVISIGLVTALWSASKAFNSLQNILNEVYAVKPRKNFILVRLVSLLVQLAIVSIVGVIIFAFVFGEIIVEFVEGLVNIDLGFIMQILQLRWLILLIVLLALFTAVYFLVPNHHLGIKYAVPGAIFATIGWLALSQGFSIYLQFAGGDAAANATFGVFIILMLWLYLAAMVLLLGGLVNTIYFEYKNGKSVQKAIEQEDEEHSENDKKKKLPKQRKKLVKVKEVKNQ</sequence>
<dbReference type="Proteomes" id="UP000199136">
    <property type="component" value="Unassembled WGS sequence"/>
</dbReference>
<gene>
    <name evidence="8" type="ORF">SAMN04488506_1607</name>
</gene>
<evidence type="ECO:0000313" key="9">
    <source>
        <dbReference type="Proteomes" id="UP000199136"/>
    </source>
</evidence>
<feature type="transmembrane region" description="Helical" evidence="7">
    <location>
        <begin position="82"/>
        <end position="108"/>
    </location>
</feature>
<dbReference type="AlphaFoldDB" id="A0A1I5XT31"/>
<evidence type="ECO:0000313" key="8">
    <source>
        <dbReference type="EMBL" id="SFQ35088.1"/>
    </source>
</evidence>
<evidence type="ECO:0000256" key="5">
    <source>
        <dbReference type="ARBA" id="ARBA00023136"/>
    </source>
</evidence>
<feature type="transmembrane region" description="Helical" evidence="7">
    <location>
        <begin position="214"/>
        <end position="237"/>
    </location>
</feature>
<dbReference type="NCBIfam" id="TIGR00765">
    <property type="entry name" value="yihY_not_rbn"/>
    <property type="match status" value="1"/>
</dbReference>
<dbReference type="RefSeq" id="WP_092480634.1">
    <property type="nucleotide sequence ID" value="NZ_FOXW01000005.1"/>
</dbReference>
<evidence type="ECO:0000256" key="7">
    <source>
        <dbReference type="SAM" id="Phobius"/>
    </source>
</evidence>
<dbReference type="GO" id="GO:0005886">
    <property type="term" value="C:plasma membrane"/>
    <property type="evidence" value="ECO:0007669"/>
    <property type="project" value="UniProtKB-SubCell"/>
</dbReference>
<accession>A0A1I5XT31</accession>
<dbReference type="EMBL" id="FOXW01000005">
    <property type="protein sequence ID" value="SFQ35088.1"/>
    <property type="molecule type" value="Genomic_DNA"/>
</dbReference>
<feature type="region of interest" description="Disordered" evidence="6">
    <location>
        <begin position="291"/>
        <end position="322"/>
    </location>
</feature>
<keyword evidence="9" id="KW-1185">Reference proteome</keyword>
<organism evidence="8 9">
    <name type="scientific">Desemzia incerta</name>
    <dbReference type="NCBI Taxonomy" id="82801"/>
    <lineage>
        <taxon>Bacteria</taxon>
        <taxon>Bacillati</taxon>
        <taxon>Bacillota</taxon>
        <taxon>Bacilli</taxon>
        <taxon>Lactobacillales</taxon>
        <taxon>Carnobacteriaceae</taxon>
        <taxon>Desemzia</taxon>
    </lineage>
</organism>
<name>A0A1I5XT31_9LACT</name>
<reference evidence="8 9" key="1">
    <citation type="submission" date="2016-10" db="EMBL/GenBank/DDBJ databases">
        <authorList>
            <person name="de Groot N.N."/>
        </authorList>
    </citation>
    <scope>NUCLEOTIDE SEQUENCE [LARGE SCALE GENOMIC DNA]</scope>
    <source>
        <strain evidence="8 9">DSM 20581</strain>
    </source>
</reference>
<proteinExistence type="predicted"/>
<evidence type="ECO:0000256" key="4">
    <source>
        <dbReference type="ARBA" id="ARBA00022989"/>
    </source>
</evidence>
<feature type="transmembrane region" description="Helical" evidence="7">
    <location>
        <begin position="38"/>
        <end position="62"/>
    </location>
</feature>
<protein>
    <submittedName>
        <fullName evidence="8">Membrane protein</fullName>
    </submittedName>
</protein>
<keyword evidence="2" id="KW-1003">Cell membrane</keyword>
<feature type="transmembrane region" description="Helical" evidence="7">
    <location>
        <begin position="185"/>
        <end position="205"/>
    </location>
</feature>
<keyword evidence="3 7" id="KW-0812">Transmembrane</keyword>
<comment type="subcellular location">
    <subcellularLocation>
        <location evidence="1">Cell membrane</location>
        <topology evidence="1">Multi-pass membrane protein</topology>
    </subcellularLocation>
</comment>
<dbReference type="PANTHER" id="PTHR30213:SF0">
    <property type="entry name" value="UPF0761 MEMBRANE PROTEIN YIHY"/>
    <property type="match status" value="1"/>
</dbReference>
<evidence type="ECO:0000256" key="1">
    <source>
        <dbReference type="ARBA" id="ARBA00004651"/>
    </source>
</evidence>
<feature type="transmembrane region" description="Helical" evidence="7">
    <location>
        <begin position="249"/>
        <end position="278"/>
    </location>
</feature>
<dbReference type="PIRSF" id="PIRSF035875">
    <property type="entry name" value="RNase_BN"/>
    <property type="match status" value="1"/>
</dbReference>
<evidence type="ECO:0000256" key="6">
    <source>
        <dbReference type="SAM" id="MobiDB-lite"/>
    </source>
</evidence>
<evidence type="ECO:0000256" key="3">
    <source>
        <dbReference type="ARBA" id="ARBA00022692"/>
    </source>
</evidence>
<feature type="transmembrane region" description="Helical" evidence="7">
    <location>
        <begin position="138"/>
        <end position="165"/>
    </location>
</feature>
<dbReference type="Pfam" id="PF03631">
    <property type="entry name" value="Virul_fac_BrkB"/>
    <property type="match status" value="1"/>
</dbReference>
<keyword evidence="4 7" id="KW-1133">Transmembrane helix</keyword>
<dbReference type="OrthoDB" id="9775903at2"/>
<feature type="compositionally biased region" description="Basic residues" evidence="6">
    <location>
        <begin position="303"/>
        <end position="314"/>
    </location>
</feature>
<dbReference type="STRING" id="82801.SAMN04488506_1607"/>
<dbReference type="PANTHER" id="PTHR30213">
    <property type="entry name" value="INNER MEMBRANE PROTEIN YHJD"/>
    <property type="match status" value="1"/>
</dbReference>
<dbReference type="InterPro" id="IPR017039">
    <property type="entry name" value="Virul_fac_BrkB"/>
</dbReference>
<keyword evidence="5 7" id="KW-0472">Membrane</keyword>
<evidence type="ECO:0000256" key="2">
    <source>
        <dbReference type="ARBA" id="ARBA00022475"/>
    </source>
</evidence>